<dbReference type="Proteomes" id="UP001500889">
    <property type="component" value="Chromosome O"/>
</dbReference>
<dbReference type="InterPro" id="IPR045249">
    <property type="entry name" value="HARBI1-like"/>
</dbReference>
<keyword evidence="7" id="KW-0539">Nucleus</keyword>
<keyword evidence="5" id="KW-0479">Metal-binding</keyword>
<name>A0AAU9F2W1_DROMD</name>
<dbReference type="InterPro" id="IPR027806">
    <property type="entry name" value="HARBI1_dom"/>
</dbReference>
<dbReference type="GO" id="GO:0005634">
    <property type="term" value="C:nucleus"/>
    <property type="evidence" value="ECO:0007669"/>
    <property type="project" value="UniProtKB-SubCell"/>
</dbReference>
<accession>A0AAU9F2W1</accession>
<dbReference type="GO" id="GO:0046872">
    <property type="term" value="F:metal ion binding"/>
    <property type="evidence" value="ECO:0007669"/>
    <property type="project" value="UniProtKB-KW"/>
</dbReference>
<feature type="domain" description="DDE Tnp4" evidence="9">
    <location>
        <begin position="196"/>
        <end position="334"/>
    </location>
</feature>
<proteinExistence type="inferred from homology"/>
<protein>
    <submittedName>
        <fullName evidence="10">Protein ANTAGONIST OF LIKE HETEROCHROMATIN PROTEIN 1</fullName>
    </submittedName>
</protein>
<evidence type="ECO:0000256" key="6">
    <source>
        <dbReference type="ARBA" id="ARBA00022801"/>
    </source>
</evidence>
<evidence type="ECO:0000313" key="10">
    <source>
        <dbReference type="EMBL" id="BFF90409.1"/>
    </source>
</evidence>
<gene>
    <name evidence="10" type="ORF">DMAD_08939</name>
</gene>
<comment type="subcellular location">
    <subcellularLocation>
        <location evidence="2">Nucleus</location>
    </subcellularLocation>
</comment>
<dbReference type="PANTHER" id="PTHR22930">
    <property type="match status" value="1"/>
</dbReference>
<evidence type="ECO:0000313" key="11">
    <source>
        <dbReference type="Proteomes" id="UP001500889"/>
    </source>
</evidence>
<evidence type="ECO:0000256" key="5">
    <source>
        <dbReference type="ARBA" id="ARBA00022723"/>
    </source>
</evidence>
<evidence type="ECO:0000256" key="8">
    <source>
        <dbReference type="SAM" id="Coils"/>
    </source>
</evidence>
<keyword evidence="11" id="KW-1185">Reference proteome</keyword>
<evidence type="ECO:0000256" key="1">
    <source>
        <dbReference type="ARBA" id="ARBA00001968"/>
    </source>
</evidence>
<dbReference type="GO" id="GO:0004518">
    <property type="term" value="F:nuclease activity"/>
    <property type="evidence" value="ECO:0007669"/>
    <property type="project" value="UniProtKB-KW"/>
</dbReference>
<dbReference type="GO" id="GO:0016787">
    <property type="term" value="F:hydrolase activity"/>
    <property type="evidence" value="ECO:0007669"/>
    <property type="project" value="UniProtKB-KW"/>
</dbReference>
<comment type="similarity">
    <text evidence="3">Belongs to the HARBI1 family.</text>
</comment>
<sequence length="399" mass="46363">MESRKKLCAALLLMQNNYLIAAHMLKKQSRRKRELGSSKNALQRELADIEFKMSREIEDEDSLLYGRVLRMTPEQFHLILEMVRPVIQEKKTPLRSSITPEERLKVTLFYLSTGRMPFRQTKPEYIPTITKILRETIPALYNVLNGEYLPFPTSADEWKQIAADFYDIWGFPNCIGAIDGKHCKTRPMASTGDTNMMLMVIVDAKYRFVYVNVSTDTRIGDADVWLHSDLKYSLDDNSIHVPPPAALPHSYRISPYTLVSGDSFPLTEYNMKPYIHKNLSESQQHFNYMLSRSRRVVENAFGMLANRFRVIFSPIKRVPMTFSKIVLTCFCLHNFLREESIRTNINLDIIPNVELQRIVEENFIEQVLDHRTVKSTGHGPQAREGLREYFSKLHFNSDD</sequence>
<keyword evidence="4" id="KW-0540">Nuclease</keyword>
<reference evidence="10 11" key="1">
    <citation type="submission" date="2024-02" db="EMBL/GenBank/DDBJ databases">
        <title>A chromosome-level genome assembly of Drosophila madeirensis, a fruit fly species endemic to Madeira island.</title>
        <authorList>
            <person name="Tomihara K."/>
            <person name="Llopart A."/>
            <person name="Yamamoto D."/>
        </authorList>
    </citation>
    <scope>NUCLEOTIDE SEQUENCE [LARGE SCALE GENOMIC DNA]</scope>
    <source>
        <strain evidence="10 11">RF1</strain>
    </source>
</reference>
<evidence type="ECO:0000256" key="7">
    <source>
        <dbReference type="ARBA" id="ARBA00023242"/>
    </source>
</evidence>
<evidence type="ECO:0000256" key="2">
    <source>
        <dbReference type="ARBA" id="ARBA00004123"/>
    </source>
</evidence>
<feature type="coiled-coil region" evidence="8">
    <location>
        <begin position="25"/>
        <end position="59"/>
    </location>
</feature>
<evidence type="ECO:0000259" key="9">
    <source>
        <dbReference type="Pfam" id="PF13359"/>
    </source>
</evidence>
<dbReference type="EMBL" id="AP029263">
    <property type="protein sequence ID" value="BFF90409.1"/>
    <property type="molecule type" value="Genomic_DNA"/>
</dbReference>
<comment type="cofactor">
    <cofactor evidence="1">
        <name>a divalent metal cation</name>
        <dbReference type="ChEBI" id="CHEBI:60240"/>
    </cofactor>
</comment>
<dbReference type="AlphaFoldDB" id="A0AAU9F2W1"/>
<evidence type="ECO:0000256" key="4">
    <source>
        <dbReference type="ARBA" id="ARBA00022722"/>
    </source>
</evidence>
<keyword evidence="6" id="KW-0378">Hydrolase</keyword>
<keyword evidence="8" id="KW-0175">Coiled coil</keyword>
<organism evidence="10 11">
    <name type="scientific">Drosophila madeirensis</name>
    <name type="common">Fruit fly</name>
    <dbReference type="NCBI Taxonomy" id="30013"/>
    <lineage>
        <taxon>Eukaryota</taxon>
        <taxon>Metazoa</taxon>
        <taxon>Ecdysozoa</taxon>
        <taxon>Arthropoda</taxon>
        <taxon>Hexapoda</taxon>
        <taxon>Insecta</taxon>
        <taxon>Pterygota</taxon>
        <taxon>Neoptera</taxon>
        <taxon>Endopterygota</taxon>
        <taxon>Diptera</taxon>
        <taxon>Brachycera</taxon>
        <taxon>Muscomorpha</taxon>
        <taxon>Ephydroidea</taxon>
        <taxon>Drosophilidae</taxon>
        <taxon>Drosophila</taxon>
        <taxon>Sophophora</taxon>
    </lineage>
</organism>
<dbReference type="PANTHER" id="PTHR22930:SF269">
    <property type="entry name" value="NUCLEASE HARBI1-LIKE PROTEIN"/>
    <property type="match status" value="1"/>
</dbReference>
<dbReference type="Pfam" id="PF13359">
    <property type="entry name" value="DDE_Tnp_4"/>
    <property type="match status" value="1"/>
</dbReference>
<evidence type="ECO:0000256" key="3">
    <source>
        <dbReference type="ARBA" id="ARBA00006958"/>
    </source>
</evidence>